<dbReference type="PANTHER" id="PTHR33973:SF4">
    <property type="entry name" value="OS07G0153300 PROTEIN"/>
    <property type="match status" value="1"/>
</dbReference>
<evidence type="ECO:0000313" key="2">
    <source>
        <dbReference type="Proteomes" id="UP001050691"/>
    </source>
</evidence>
<protein>
    <submittedName>
        <fullName evidence="1">Uncharacterized protein</fullName>
    </submittedName>
</protein>
<gene>
    <name evidence="1" type="ORF">Clacol_008481</name>
</gene>
<evidence type="ECO:0000313" key="1">
    <source>
        <dbReference type="EMBL" id="GJJ14219.1"/>
    </source>
</evidence>
<dbReference type="Proteomes" id="UP001050691">
    <property type="component" value="Unassembled WGS sequence"/>
</dbReference>
<dbReference type="InterPro" id="IPR010775">
    <property type="entry name" value="DUF1365"/>
</dbReference>
<comment type="caution">
    <text evidence="1">The sequence shown here is derived from an EMBL/GenBank/DDBJ whole genome shotgun (WGS) entry which is preliminary data.</text>
</comment>
<organism evidence="1 2">
    <name type="scientific">Clathrus columnatus</name>
    <dbReference type="NCBI Taxonomy" id="1419009"/>
    <lineage>
        <taxon>Eukaryota</taxon>
        <taxon>Fungi</taxon>
        <taxon>Dikarya</taxon>
        <taxon>Basidiomycota</taxon>
        <taxon>Agaricomycotina</taxon>
        <taxon>Agaricomycetes</taxon>
        <taxon>Phallomycetidae</taxon>
        <taxon>Phallales</taxon>
        <taxon>Clathraceae</taxon>
        <taxon>Clathrus</taxon>
    </lineage>
</organism>
<dbReference type="Pfam" id="PF07103">
    <property type="entry name" value="DUF1365"/>
    <property type="match status" value="1"/>
</dbReference>
<dbReference type="PANTHER" id="PTHR33973">
    <property type="entry name" value="OS07G0153300 PROTEIN"/>
    <property type="match status" value="1"/>
</dbReference>
<dbReference type="AlphaFoldDB" id="A0AAV5AHY3"/>
<reference evidence="1" key="1">
    <citation type="submission" date="2021-10" db="EMBL/GenBank/DDBJ databases">
        <title>De novo Genome Assembly of Clathrus columnatus (Basidiomycota, Fungi) Using Illumina and Nanopore Sequence Data.</title>
        <authorList>
            <person name="Ogiso-Tanaka E."/>
            <person name="Itagaki H."/>
            <person name="Hosoya T."/>
            <person name="Hosaka K."/>
        </authorList>
    </citation>
    <scope>NUCLEOTIDE SEQUENCE</scope>
    <source>
        <strain evidence="1">MO-923</strain>
    </source>
</reference>
<proteinExistence type="predicted"/>
<sequence length="534" mass="61451">MALTGRAYLLHSQVVHVRYLPSKHTFTYPTCSLLLSLNDLETGGLDLLRGRIFSFGPTHVPRLAGIRASAYLQNFGTSETSLREKLMTLLNLKGFNGSEFQNAWVMTIPSLFGIQAFNPVTAYFCYKSGSSALWLIVLEAHNTVQERHVYILDVEKQDKSILDSKFEYQWTVPRQFHVSPFNDRSGYYLCQIIPPSHPPLIDTDVEQAPSPGRPIVKLTHIMSRETYEKRFTAFLRVKSSTPLSTPSLLKAAVSTPFDFLCGLPRTLYQAYLLYYHKRIALHRRPEPYAFDQSIEEHLPPVTNTVQIDSEVTSSGGTVKWQTKNWIETWCERQLHDYLRRECQKRRISTRLVPANPAEKPITFHANGSESELFEHTFDSEIRETDEPPLLTIYYRSPRIFTVIFSLPSAMHGYLYGVEGEKIFSVSSLPLFIRLLEPPLDHAPETSGLWKTLPKTYIRTWFISPTVRLPIPPTHSLDNNTCRSTLMSIFIILMHYIYLRLETVLYRALKARFIEDPWSGWSGVEKRLLKQAAQR</sequence>
<keyword evidence="2" id="KW-1185">Reference proteome</keyword>
<name>A0AAV5AHY3_9AGAM</name>
<dbReference type="EMBL" id="BPWL01000009">
    <property type="protein sequence ID" value="GJJ14219.1"/>
    <property type="molecule type" value="Genomic_DNA"/>
</dbReference>
<accession>A0AAV5AHY3</accession>